<comment type="caution">
    <text evidence="4">The sequence shown here is derived from an EMBL/GenBank/DDBJ whole genome shotgun (WGS) entry which is preliminary data.</text>
</comment>
<evidence type="ECO:0000259" key="3">
    <source>
        <dbReference type="PROSITE" id="PS01124"/>
    </source>
</evidence>
<dbReference type="InterPro" id="IPR019734">
    <property type="entry name" value="TPR_rpt"/>
</dbReference>
<evidence type="ECO:0000256" key="1">
    <source>
        <dbReference type="ARBA" id="ARBA00023125"/>
    </source>
</evidence>
<dbReference type="Gene3D" id="1.25.40.10">
    <property type="entry name" value="Tetratricopeptide repeat domain"/>
    <property type="match status" value="2"/>
</dbReference>
<keyword evidence="5" id="KW-1185">Reference proteome</keyword>
<evidence type="ECO:0000256" key="2">
    <source>
        <dbReference type="SAM" id="Phobius"/>
    </source>
</evidence>
<sequence>MSVSVCAAPIDSLDTKDYKYLFSRIRQSKDNTVLQKVYLESFLKKAKAGQDWELLVTAYKNYVDCTDSELKIMYTDSMLIVANRSGSDKLIGSAYLSRGIVFYGLKRHEQALENYLAADPFIERSNDEYLKYKLKYNIAHEKYYLKKNEEAIQLFTSCLEYFKENNARAYLNTLHSLGLCYNSEGNYGKSEAMVALGYREANRLDNHDMDCYFLHLDGQNQYCKRNYALAIQNLKKSIPAIEGQNDYANVAVADFYIAKSYWAMKRYREAVPYLKRVAKVFDEREYIRPDLRENFELLIRFYKKENQPKEVLFYVDRLLKADSILISTHDHLYDTIHKHYDTRTLVQEKQNMEQLLANERSMKGVLKISLTVLSVVVALLLAWLINRRRQDRIFRKLLSENKKEAPKVVRGVPRELDIAPDTVTKIVRLLEKWEHNMKFLERDITLPALAVYLETNVRYVSDIILFYRHKKFSEYINDLKVDYIIEQLKTDRHKRLFTHDALAEEAGFSTTQRFVTAFKARTKLSPNYFSAKIRKELEEKEK</sequence>
<evidence type="ECO:0000313" key="4">
    <source>
        <dbReference type="EMBL" id="TRW23632.1"/>
    </source>
</evidence>
<dbReference type="GO" id="GO:0003700">
    <property type="term" value="F:DNA-binding transcription factor activity"/>
    <property type="evidence" value="ECO:0007669"/>
    <property type="project" value="InterPro"/>
</dbReference>
<dbReference type="PANTHER" id="PTHR43280">
    <property type="entry name" value="ARAC-FAMILY TRANSCRIPTIONAL REGULATOR"/>
    <property type="match status" value="1"/>
</dbReference>
<dbReference type="SMART" id="SM00028">
    <property type="entry name" value="TPR"/>
    <property type="match status" value="3"/>
</dbReference>
<dbReference type="Gene3D" id="1.10.10.60">
    <property type="entry name" value="Homeodomain-like"/>
    <property type="match status" value="1"/>
</dbReference>
<dbReference type="PANTHER" id="PTHR43280:SF2">
    <property type="entry name" value="HTH-TYPE TRANSCRIPTIONAL REGULATOR EXSA"/>
    <property type="match status" value="1"/>
</dbReference>
<keyword evidence="2" id="KW-0812">Transmembrane</keyword>
<keyword evidence="1" id="KW-0238">DNA-binding</keyword>
<dbReference type="SUPFAM" id="SSF48452">
    <property type="entry name" value="TPR-like"/>
    <property type="match status" value="1"/>
</dbReference>
<feature type="transmembrane region" description="Helical" evidence="2">
    <location>
        <begin position="364"/>
        <end position="385"/>
    </location>
</feature>
<protein>
    <submittedName>
        <fullName evidence="4">Helix-turn-helix transcriptional regulator</fullName>
    </submittedName>
</protein>
<dbReference type="GO" id="GO:0043565">
    <property type="term" value="F:sequence-specific DNA binding"/>
    <property type="evidence" value="ECO:0007669"/>
    <property type="project" value="InterPro"/>
</dbReference>
<dbReference type="InterPro" id="IPR018060">
    <property type="entry name" value="HTH_AraC"/>
</dbReference>
<evidence type="ECO:0000313" key="5">
    <source>
        <dbReference type="Proteomes" id="UP000320643"/>
    </source>
</evidence>
<gene>
    <name evidence="4" type="ORF">FMM05_13305</name>
</gene>
<name>A0A552UZL2_9FLAO</name>
<dbReference type="PROSITE" id="PS01124">
    <property type="entry name" value="HTH_ARAC_FAMILY_2"/>
    <property type="match status" value="1"/>
</dbReference>
<dbReference type="RefSeq" id="WP_143373889.1">
    <property type="nucleotide sequence ID" value="NZ_VJVZ01000008.1"/>
</dbReference>
<dbReference type="InterPro" id="IPR011990">
    <property type="entry name" value="TPR-like_helical_dom_sf"/>
</dbReference>
<keyword evidence="2" id="KW-1133">Transmembrane helix</keyword>
<accession>A0A552UZL2</accession>
<organism evidence="4 5">
    <name type="scientific">Flavobacterium zepuense</name>
    <dbReference type="NCBI Taxonomy" id="2593302"/>
    <lineage>
        <taxon>Bacteria</taxon>
        <taxon>Pseudomonadati</taxon>
        <taxon>Bacteroidota</taxon>
        <taxon>Flavobacteriia</taxon>
        <taxon>Flavobacteriales</taxon>
        <taxon>Flavobacteriaceae</taxon>
        <taxon>Flavobacterium</taxon>
    </lineage>
</organism>
<dbReference type="Proteomes" id="UP000320643">
    <property type="component" value="Unassembled WGS sequence"/>
</dbReference>
<reference evidence="4 5" key="1">
    <citation type="submission" date="2019-07" db="EMBL/GenBank/DDBJ databases">
        <title>Flavobacterium sp. nov., isolated from glacier ice.</title>
        <authorList>
            <person name="Liu Q."/>
            <person name="Xin Y.-H."/>
        </authorList>
    </citation>
    <scope>NUCLEOTIDE SEQUENCE [LARGE SCALE GENOMIC DNA]</scope>
    <source>
        <strain evidence="4 5">ZT4R6</strain>
    </source>
</reference>
<keyword evidence="2" id="KW-0472">Membrane</keyword>
<dbReference type="OrthoDB" id="5295174at2"/>
<dbReference type="SMART" id="SM00342">
    <property type="entry name" value="HTH_ARAC"/>
    <property type="match status" value="1"/>
</dbReference>
<dbReference type="EMBL" id="VJVZ01000008">
    <property type="protein sequence ID" value="TRW23632.1"/>
    <property type="molecule type" value="Genomic_DNA"/>
</dbReference>
<feature type="domain" description="HTH araC/xylS-type" evidence="3">
    <location>
        <begin position="424"/>
        <end position="532"/>
    </location>
</feature>
<dbReference type="AlphaFoldDB" id="A0A552UZL2"/>
<proteinExistence type="predicted"/>